<dbReference type="CDD" id="cd07153">
    <property type="entry name" value="Fur_like"/>
    <property type="match status" value="1"/>
</dbReference>
<dbReference type="GO" id="GO:0008270">
    <property type="term" value="F:zinc ion binding"/>
    <property type="evidence" value="ECO:0007669"/>
    <property type="project" value="TreeGrafter"/>
</dbReference>
<dbReference type="InterPro" id="IPR036390">
    <property type="entry name" value="WH_DNA-bd_sf"/>
</dbReference>
<evidence type="ECO:0000256" key="1">
    <source>
        <dbReference type="ARBA" id="ARBA00007957"/>
    </source>
</evidence>
<evidence type="ECO:0000256" key="6">
    <source>
        <dbReference type="ARBA" id="ARBA00023163"/>
    </source>
</evidence>
<protein>
    <submittedName>
        <fullName evidence="7">Zinc-specific metallo-regulatory protein</fullName>
    </submittedName>
</protein>
<dbReference type="AlphaFoldDB" id="A0A645B8Z7"/>
<keyword evidence="2" id="KW-0678">Repressor</keyword>
<dbReference type="GO" id="GO:0000976">
    <property type="term" value="F:transcription cis-regulatory region binding"/>
    <property type="evidence" value="ECO:0007669"/>
    <property type="project" value="TreeGrafter"/>
</dbReference>
<evidence type="ECO:0000256" key="3">
    <source>
        <dbReference type="ARBA" id="ARBA00022833"/>
    </source>
</evidence>
<dbReference type="GO" id="GO:0003700">
    <property type="term" value="F:DNA-binding transcription factor activity"/>
    <property type="evidence" value="ECO:0007669"/>
    <property type="project" value="InterPro"/>
</dbReference>
<dbReference type="Gene3D" id="3.30.1490.190">
    <property type="match status" value="1"/>
</dbReference>
<dbReference type="InterPro" id="IPR036388">
    <property type="entry name" value="WH-like_DNA-bd_sf"/>
</dbReference>
<comment type="caution">
    <text evidence="7">The sequence shown here is derived from an EMBL/GenBank/DDBJ whole genome shotgun (WGS) entry which is preliminary data.</text>
</comment>
<proteinExistence type="inferred from homology"/>
<dbReference type="EMBL" id="VSSQ01018576">
    <property type="protein sequence ID" value="MPM61892.1"/>
    <property type="molecule type" value="Genomic_DNA"/>
</dbReference>
<dbReference type="Pfam" id="PF01475">
    <property type="entry name" value="FUR"/>
    <property type="match status" value="1"/>
</dbReference>
<dbReference type="InterPro" id="IPR043135">
    <property type="entry name" value="Fur_C"/>
</dbReference>
<dbReference type="GO" id="GO:1900376">
    <property type="term" value="P:regulation of secondary metabolite biosynthetic process"/>
    <property type="evidence" value="ECO:0007669"/>
    <property type="project" value="TreeGrafter"/>
</dbReference>
<comment type="similarity">
    <text evidence="1">Belongs to the Fur family.</text>
</comment>
<evidence type="ECO:0000313" key="7">
    <source>
        <dbReference type="EMBL" id="MPM61892.1"/>
    </source>
</evidence>
<keyword evidence="3" id="KW-0862">Zinc</keyword>
<keyword evidence="5" id="KW-0238">DNA-binding</keyword>
<evidence type="ECO:0000256" key="4">
    <source>
        <dbReference type="ARBA" id="ARBA00023015"/>
    </source>
</evidence>
<keyword evidence="6" id="KW-0804">Transcription</keyword>
<dbReference type="PANTHER" id="PTHR33202">
    <property type="entry name" value="ZINC UPTAKE REGULATION PROTEIN"/>
    <property type="match status" value="1"/>
</dbReference>
<dbReference type="PANTHER" id="PTHR33202:SF8">
    <property type="entry name" value="PEROXIDE-RESPONSIVE REPRESSOR PERR"/>
    <property type="match status" value="1"/>
</dbReference>
<sequence>MEYVKKEQPDVSLDTVYRNLSVFKQLAIVNEIQMINQDGNRFEISRDGHHHHIICLKCGKIECLQKCPVSKEAIETIEKNGFAVVSHSLEFYGYCSGCQKESNDFL</sequence>
<keyword evidence="4" id="KW-0805">Transcription regulation</keyword>
<dbReference type="SUPFAM" id="SSF46785">
    <property type="entry name" value="Winged helix' DNA-binding domain"/>
    <property type="match status" value="1"/>
</dbReference>
<dbReference type="GO" id="GO:0045892">
    <property type="term" value="P:negative regulation of DNA-templated transcription"/>
    <property type="evidence" value="ECO:0007669"/>
    <property type="project" value="TreeGrafter"/>
</dbReference>
<accession>A0A645B8Z7</accession>
<evidence type="ECO:0000256" key="5">
    <source>
        <dbReference type="ARBA" id="ARBA00023125"/>
    </source>
</evidence>
<evidence type="ECO:0000256" key="2">
    <source>
        <dbReference type="ARBA" id="ARBA00022491"/>
    </source>
</evidence>
<dbReference type="Gene3D" id="1.10.10.10">
    <property type="entry name" value="Winged helix-like DNA-binding domain superfamily/Winged helix DNA-binding domain"/>
    <property type="match status" value="1"/>
</dbReference>
<gene>
    <name evidence="7" type="primary">zur_15</name>
    <name evidence="7" type="ORF">SDC9_108756</name>
</gene>
<dbReference type="InterPro" id="IPR002481">
    <property type="entry name" value="FUR"/>
</dbReference>
<reference evidence="7" key="1">
    <citation type="submission" date="2019-08" db="EMBL/GenBank/DDBJ databases">
        <authorList>
            <person name="Kucharzyk K."/>
            <person name="Murdoch R.W."/>
            <person name="Higgins S."/>
            <person name="Loffler F."/>
        </authorList>
    </citation>
    <scope>NUCLEOTIDE SEQUENCE</scope>
</reference>
<name>A0A645B8Z7_9ZZZZ</name>
<organism evidence="7">
    <name type="scientific">bioreactor metagenome</name>
    <dbReference type="NCBI Taxonomy" id="1076179"/>
    <lineage>
        <taxon>unclassified sequences</taxon>
        <taxon>metagenomes</taxon>
        <taxon>ecological metagenomes</taxon>
    </lineage>
</organism>